<protein>
    <submittedName>
        <fullName evidence="1">Uncharacterized protein</fullName>
    </submittedName>
</protein>
<name>A0AAX3B923_9MOLU</name>
<dbReference type="RefSeq" id="WP_193621821.1">
    <property type="nucleotide sequence ID" value="NZ_JACRYS020000005.1"/>
</dbReference>
<accession>A0AAX3B923</accession>
<organism evidence="1 2">
    <name type="scientific">Candidatus Phytoplasma asiaticum</name>
    <dbReference type="NCBI Taxonomy" id="2763338"/>
    <lineage>
        <taxon>Bacteria</taxon>
        <taxon>Bacillati</taxon>
        <taxon>Mycoplasmatota</taxon>
        <taxon>Mollicutes</taxon>
        <taxon>Acholeplasmatales</taxon>
        <taxon>Acholeplasmataceae</taxon>
        <taxon>Candidatus Phytoplasma</taxon>
        <taxon>16SrII (Peanut WB group)</taxon>
    </lineage>
</organism>
<evidence type="ECO:0000313" key="2">
    <source>
        <dbReference type="Proteomes" id="UP000769022"/>
    </source>
</evidence>
<dbReference type="AlphaFoldDB" id="A0AAX3B923"/>
<dbReference type="KEGG" id="pphy:H7686_0001985"/>
<dbReference type="EMBL" id="CP097206">
    <property type="protein sequence ID" value="UQV27112.1"/>
    <property type="molecule type" value="Genomic_DNA"/>
</dbReference>
<proteinExistence type="predicted"/>
<gene>
    <name evidence="1" type="ORF">H7686_0001985</name>
</gene>
<evidence type="ECO:0000313" key="1">
    <source>
        <dbReference type="EMBL" id="UQV27112.1"/>
    </source>
</evidence>
<reference evidence="1 2" key="1">
    <citation type="submission" date="2022-05" db="EMBL/GenBank/DDBJ databases">
        <title>'Parthenium hysterophorus' phyllody phytoplasma strain PR34.</title>
        <authorList>
            <person name="Kirdat K."/>
            <person name="Tiwarekar B."/>
            <person name="Yadav A."/>
        </authorList>
    </citation>
    <scope>NUCLEOTIDE SEQUENCE [LARGE SCALE GENOMIC DNA]</scope>
    <source>
        <strain evidence="1 2">PR34</strain>
    </source>
</reference>
<keyword evidence="2" id="KW-1185">Reference proteome</keyword>
<sequence length="62" mass="7371">MSHKYADRIIELQDGKIIKDQIKNLTIFLSNNFFTDISYFDVNNKELINSKTYLCEKSSKFF</sequence>
<dbReference type="Proteomes" id="UP000769022">
    <property type="component" value="Chromosome"/>
</dbReference>